<protein>
    <recommendedName>
        <fullName evidence="3">Gliding motility-associated C-terminal domain-containing protein</fullName>
    </recommendedName>
</protein>
<sequence length="937" mass="103760">MLIIPFSLLAQGEANNWYFGNKAGVSFNTNPPLALTNAEINTIEGSSSISDTSGNLLFYTDGRTVWDKEHNIMPNADYFGGTGLLGDPSSTMSALIIPHPGQPNLYFIFTVDEPHKENANAYPNQGPGDNNGFPLPFYDQRENLTVPQADDGFNNGLNYSLVDMSLRNGLGDVVADNKNIHLRTYQEENSEHLKYKCSEKVTAVAGADCNTIWVITHFVERFYAFFIDENGINEEPVESKHPPAIGLEYYGEAASGILKASPNGQKLAMATTQTIPPLAISGFVNLYDFDNLTGEVNNPVEILNNMRPYGIEFSPNSQKVFATIGNDIAQWDLSSGNPAGSVFLLNTGENQSSLQFGPDGKIYSASGTKLNVINNPNAYGENMNYSSSFLEGAIDLEGNNANVGLPNFLQSILNSRVDIVDGDGIGNSTVQSTISICDGETYTLGYEYPEAASYQWYENGEPILGETSPFLTISLPANEQAPFTTAYTLDIFPESGDCKLSGLANTIFGEAPAIENASLSQCASGSSFFNFNNAKEDLIAPSALGVDDFEYAYFETSEDLLNYNSIQNITNYENLTNPQNIIVEITSKETRCSSIADLQLNVINNEIEETLEVELTECDTNLDGFQEFNLELVAEQTNLNPTNFYLKIKDALEDRNRITNTTEFSNTEAYAQTIYFRVLVNGSCNVLGVLTLRVQDLPFTFEDKKVFYCIEDSPDPITIFPSVPENEIDNYEYFWTATNQEGYAIEVNEAAIYQVQVTAIASGCVSTQNISVVNTSTANFQVQIKDGKEKDNSIEVILDETFNTNNFEYSLNSPTDVYQDFPVFRNLTPGNYEVYVRNKLGCGISKRTVHVVGAMLFFTPNNDGINDVWNLVGLPNNQNAEIYIFDRYGKLLIKFNAKNFPGWDGTYHGNLMPNNDYWFRANLDNGRIIKGNFTLKR</sequence>
<dbReference type="Gene3D" id="2.130.10.10">
    <property type="entry name" value="YVTN repeat-like/Quinoprotein amine dehydrogenase"/>
    <property type="match status" value="1"/>
</dbReference>
<dbReference type="Proteomes" id="UP000599688">
    <property type="component" value="Unassembled WGS sequence"/>
</dbReference>
<dbReference type="InterPro" id="IPR026341">
    <property type="entry name" value="T9SS_type_B"/>
</dbReference>
<dbReference type="SUPFAM" id="SSF50969">
    <property type="entry name" value="YVTN repeat-like/Quinoprotein amine dehydrogenase"/>
    <property type="match status" value="1"/>
</dbReference>
<gene>
    <name evidence="1" type="ORF">GCM10010831_18620</name>
</gene>
<dbReference type="EMBL" id="BMGL01000010">
    <property type="protein sequence ID" value="GGE17635.1"/>
    <property type="molecule type" value="Genomic_DNA"/>
</dbReference>
<reference evidence="1 2" key="1">
    <citation type="journal article" date="2014" name="Int. J. Syst. Evol. Microbiol.">
        <title>Complete genome sequence of Corynebacterium casei LMG S-19264T (=DSM 44701T), isolated from a smear-ripened cheese.</title>
        <authorList>
            <consortium name="US DOE Joint Genome Institute (JGI-PGF)"/>
            <person name="Walter F."/>
            <person name="Albersmeier A."/>
            <person name="Kalinowski J."/>
            <person name="Ruckert C."/>
        </authorList>
    </citation>
    <scope>NUCLEOTIDE SEQUENCE [LARGE SCALE GENOMIC DNA]</scope>
    <source>
        <strain evidence="1 2">CGMCC 1.12925</strain>
    </source>
</reference>
<evidence type="ECO:0008006" key="3">
    <source>
        <dbReference type="Google" id="ProtNLM"/>
    </source>
</evidence>
<organism evidence="1 2">
    <name type="scientific">Psychroflexus salis</name>
    <dbReference type="NCBI Taxonomy" id="1526574"/>
    <lineage>
        <taxon>Bacteria</taxon>
        <taxon>Pseudomonadati</taxon>
        <taxon>Bacteroidota</taxon>
        <taxon>Flavobacteriia</taxon>
        <taxon>Flavobacteriales</taxon>
        <taxon>Flavobacteriaceae</taxon>
        <taxon>Psychroflexus</taxon>
    </lineage>
</organism>
<evidence type="ECO:0000313" key="2">
    <source>
        <dbReference type="Proteomes" id="UP000599688"/>
    </source>
</evidence>
<keyword evidence="2" id="KW-1185">Reference proteome</keyword>
<comment type="caution">
    <text evidence="1">The sequence shown here is derived from an EMBL/GenBank/DDBJ whole genome shotgun (WGS) entry which is preliminary data.</text>
</comment>
<evidence type="ECO:0000313" key="1">
    <source>
        <dbReference type="EMBL" id="GGE17635.1"/>
    </source>
</evidence>
<dbReference type="AlphaFoldDB" id="A0A917EBN8"/>
<dbReference type="InterPro" id="IPR011044">
    <property type="entry name" value="Quino_amine_DH_bsu"/>
</dbReference>
<name>A0A917EBN8_9FLAO</name>
<dbReference type="NCBIfam" id="TIGR04131">
    <property type="entry name" value="Bac_Flav_CTERM"/>
    <property type="match status" value="1"/>
</dbReference>
<dbReference type="InterPro" id="IPR015943">
    <property type="entry name" value="WD40/YVTN_repeat-like_dom_sf"/>
</dbReference>
<accession>A0A917EBN8</accession>
<proteinExistence type="predicted"/>
<dbReference type="Pfam" id="PF13585">
    <property type="entry name" value="CHU_C"/>
    <property type="match status" value="1"/>
</dbReference>